<sequence>MGSRWKVGNGKKVLFWEDWWCKNCPLKIYFFSLYRICNQQNCFVRDIARNGTDGLTFRRAFSAMELESWKDLCEMINNIQVNNEDDTLQWDLDGKKSYTSSSMYSLLSFGGVKDVKMNLMWKAPIPLKIKHFIWLVARGGIQAAAVLKSKNWEGGAFCWTIWLTRNEMIFRAKTVNSPCLLIYRVVSLLTQWCALAKEEEEKKM</sequence>
<reference evidence="2" key="1">
    <citation type="journal article" date="2013" name="Nat. Commun.">
        <title>Whole-genome sequencing of Oryza brachyantha reveals mechanisms underlying Oryza genome evolution.</title>
        <authorList>
            <person name="Chen J."/>
            <person name="Huang Q."/>
            <person name="Gao D."/>
            <person name="Wang J."/>
            <person name="Lang Y."/>
            <person name="Liu T."/>
            <person name="Li B."/>
            <person name="Bai Z."/>
            <person name="Luis Goicoechea J."/>
            <person name="Liang C."/>
            <person name="Chen C."/>
            <person name="Zhang W."/>
            <person name="Sun S."/>
            <person name="Liao Y."/>
            <person name="Zhang X."/>
            <person name="Yang L."/>
            <person name="Song C."/>
            <person name="Wang M."/>
            <person name="Shi J."/>
            <person name="Liu G."/>
            <person name="Liu J."/>
            <person name="Zhou H."/>
            <person name="Zhou W."/>
            <person name="Yu Q."/>
            <person name="An N."/>
            <person name="Chen Y."/>
            <person name="Cai Q."/>
            <person name="Wang B."/>
            <person name="Liu B."/>
            <person name="Min J."/>
            <person name="Huang Y."/>
            <person name="Wu H."/>
            <person name="Li Z."/>
            <person name="Zhang Y."/>
            <person name="Yin Y."/>
            <person name="Song W."/>
            <person name="Jiang J."/>
            <person name="Jackson S.A."/>
            <person name="Wing R.A."/>
            <person name="Wang J."/>
            <person name="Chen M."/>
        </authorList>
    </citation>
    <scope>NUCLEOTIDE SEQUENCE [LARGE SCALE GENOMIC DNA]</scope>
    <source>
        <strain evidence="2">cv. IRGC 101232</strain>
    </source>
</reference>
<protein>
    <recommendedName>
        <fullName evidence="1">Reverse transcriptase zinc-binding domain-containing protein</fullName>
    </recommendedName>
</protein>
<dbReference type="InterPro" id="IPR026960">
    <property type="entry name" value="RVT-Znf"/>
</dbReference>
<dbReference type="HOGENOM" id="CLU_1346251_0_0_1"/>
<dbReference type="PANTHER" id="PTHR36617">
    <property type="entry name" value="PROTEIN, PUTATIVE-RELATED"/>
    <property type="match status" value="1"/>
</dbReference>
<organism evidence="2">
    <name type="scientific">Oryza brachyantha</name>
    <name type="common">malo sina</name>
    <dbReference type="NCBI Taxonomy" id="4533"/>
    <lineage>
        <taxon>Eukaryota</taxon>
        <taxon>Viridiplantae</taxon>
        <taxon>Streptophyta</taxon>
        <taxon>Embryophyta</taxon>
        <taxon>Tracheophyta</taxon>
        <taxon>Spermatophyta</taxon>
        <taxon>Magnoliopsida</taxon>
        <taxon>Liliopsida</taxon>
        <taxon>Poales</taxon>
        <taxon>Poaceae</taxon>
        <taxon>BOP clade</taxon>
        <taxon>Oryzoideae</taxon>
        <taxon>Oryzeae</taxon>
        <taxon>Oryzinae</taxon>
        <taxon>Oryza</taxon>
    </lineage>
</organism>
<dbReference type="Proteomes" id="UP000006038">
    <property type="component" value="Chromosome 6"/>
</dbReference>
<evidence type="ECO:0000313" key="2">
    <source>
        <dbReference type="EnsemblPlants" id="OB06G34570.1"/>
    </source>
</evidence>
<keyword evidence="3" id="KW-1185">Reference proteome</keyword>
<dbReference type="OMA" id="FCAWSIW"/>
<dbReference type="AlphaFoldDB" id="J3MHG3"/>
<dbReference type="Gramene" id="OB06G34570.1">
    <property type="protein sequence ID" value="OB06G34570.1"/>
    <property type="gene ID" value="OB06G34570"/>
</dbReference>
<dbReference type="STRING" id="4533.J3MHG3"/>
<name>J3MHG3_ORYBR</name>
<evidence type="ECO:0000259" key="1">
    <source>
        <dbReference type="Pfam" id="PF13966"/>
    </source>
</evidence>
<reference evidence="2" key="2">
    <citation type="submission" date="2013-04" db="UniProtKB">
        <authorList>
            <consortium name="EnsemblPlants"/>
        </authorList>
    </citation>
    <scope>IDENTIFICATION</scope>
</reference>
<dbReference type="PANTHER" id="PTHR36617:SF5">
    <property type="entry name" value="OS05G0421675 PROTEIN"/>
    <property type="match status" value="1"/>
</dbReference>
<feature type="domain" description="Reverse transcriptase zinc-binding" evidence="1">
    <location>
        <begin position="98"/>
        <end position="160"/>
    </location>
</feature>
<evidence type="ECO:0000313" key="3">
    <source>
        <dbReference type="Proteomes" id="UP000006038"/>
    </source>
</evidence>
<accession>J3MHG3</accession>
<proteinExistence type="predicted"/>
<dbReference type="EnsemblPlants" id="OB06G34570.1">
    <property type="protein sequence ID" value="OB06G34570.1"/>
    <property type="gene ID" value="OB06G34570"/>
</dbReference>
<dbReference type="Pfam" id="PF13966">
    <property type="entry name" value="zf-RVT"/>
    <property type="match status" value="1"/>
</dbReference>